<gene>
    <name evidence="2" type="ORF">HPBE_LOCUS1178</name>
</gene>
<evidence type="ECO:0000313" key="2">
    <source>
        <dbReference type="EMBL" id="VDO19560.1"/>
    </source>
</evidence>
<proteinExistence type="predicted"/>
<evidence type="ECO:0000313" key="4">
    <source>
        <dbReference type="WBParaSite" id="HPBE_0000117601-mRNA-1"/>
    </source>
</evidence>
<dbReference type="AlphaFoldDB" id="A0A183F4T4"/>
<evidence type="ECO:0000313" key="3">
    <source>
        <dbReference type="Proteomes" id="UP000050761"/>
    </source>
</evidence>
<name>A0A183F4T4_HELPZ</name>
<accession>A0A183F4T4</accession>
<dbReference type="WBParaSite" id="HPBE_0000117601-mRNA-1">
    <property type="protein sequence ID" value="HPBE_0000117601-mRNA-1"/>
    <property type="gene ID" value="HPBE_0000117601"/>
</dbReference>
<keyword evidence="3" id="KW-1185">Reference proteome</keyword>
<dbReference type="EMBL" id="UZAH01001183">
    <property type="protein sequence ID" value="VDO19560.1"/>
    <property type="molecule type" value="Genomic_DNA"/>
</dbReference>
<accession>A0A3P7TC96</accession>
<organism evidence="3 4">
    <name type="scientific">Heligmosomoides polygyrus</name>
    <name type="common">Parasitic roundworm</name>
    <dbReference type="NCBI Taxonomy" id="6339"/>
    <lineage>
        <taxon>Eukaryota</taxon>
        <taxon>Metazoa</taxon>
        <taxon>Ecdysozoa</taxon>
        <taxon>Nematoda</taxon>
        <taxon>Chromadorea</taxon>
        <taxon>Rhabditida</taxon>
        <taxon>Rhabditina</taxon>
        <taxon>Rhabditomorpha</taxon>
        <taxon>Strongyloidea</taxon>
        <taxon>Heligmosomidae</taxon>
        <taxon>Heligmosomoides</taxon>
    </lineage>
</organism>
<dbReference type="Proteomes" id="UP000050761">
    <property type="component" value="Unassembled WGS sequence"/>
</dbReference>
<evidence type="ECO:0000256" key="1">
    <source>
        <dbReference type="SAM" id="MobiDB-lite"/>
    </source>
</evidence>
<sequence length="130" mass="14530">MLGRAYMTNTVKAGTDPHRFSCRRPIRLIRGSYAPTEDTNAVYSSAVFRGTTLLRSYKRRVEVVSSRLGQSDDRRERASVVGTVRAGANISTYTVHEHAAPTHKQRVDPTQQKKGGHPLHPIPWAVHGRI</sequence>
<reference evidence="2 3" key="1">
    <citation type="submission" date="2018-11" db="EMBL/GenBank/DDBJ databases">
        <authorList>
            <consortium name="Pathogen Informatics"/>
        </authorList>
    </citation>
    <scope>NUCLEOTIDE SEQUENCE [LARGE SCALE GENOMIC DNA]</scope>
</reference>
<protein>
    <submittedName>
        <fullName evidence="2 4">Uncharacterized protein</fullName>
    </submittedName>
</protein>
<reference evidence="4" key="2">
    <citation type="submission" date="2019-09" db="UniProtKB">
        <authorList>
            <consortium name="WormBaseParasite"/>
        </authorList>
    </citation>
    <scope>IDENTIFICATION</scope>
</reference>
<feature type="region of interest" description="Disordered" evidence="1">
    <location>
        <begin position="95"/>
        <end position="122"/>
    </location>
</feature>